<reference evidence="3" key="1">
    <citation type="submission" date="2021-02" db="EMBL/GenBank/DDBJ databases">
        <title>First Annotated Genome of the Yellow-green Alga Tribonema minus.</title>
        <authorList>
            <person name="Mahan K.M."/>
        </authorList>
    </citation>
    <scope>NUCLEOTIDE SEQUENCE</scope>
    <source>
        <strain evidence="3">UTEX B ZZ1240</strain>
    </source>
</reference>
<proteinExistence type="predicted"/>
<keyword evidence="1" id="KW-0460">Magnesium</keyword>
<comment type="caution">
    <text evidence="3">The sequence shown here is derived from an EMBL/GenBank/DDBJ whole genome shotgun (WGS) entry which is preliminary data.</text>
</comment>
<keyword evidence="4" id="KW-1185">Reference proteome</keyword>
<sequence length="423" mass="44149">MGCTQAKPGHFLDSPVTKQQDAPPVTPPDLQSSDDAAAIAAAQSLAAAIGTTSTSAGPIPDTVYRTTINTPYDLQSSDEAAAKAAEDVVRLLAGVSSPAEAVEDSVPSPSSTRARAAVLASFVADAATTGVHWIYEQDKVAELAAADARQGRSIAFHYPPACPFYTTQVGDASPWAHELIPLLRVVASTKTMDPEVYASACRHYFKEESAFIPYTNSALRNAFANMNAGKSWREAATDDTQAHGMGKAPILVALYHGQPELLAIKAEEACLVHQNNPMAVNFAVASAQILDRIVEGSTIKDALEWAAAPGNLPAEATEAVAAALARKDQGFSQAVKEMGLSCALPGVFSGAVLALAKAADAGEADFQAVIEANMLAGGDNCSRAGFIGACLAAEQGIECVPQEWIAQTTVFEEAESLVDRIFA</sequence>
<organism evidence="3 4">
    <name type="scientific">Tribonema minus</name>
    <dbReference type="NCBI Taxonomy" id="303371"/>
    <lineage>
        <taxon>Eukaryota</taxon>
        <taxon>Sar</taxon>
        <taxon>Stramenopiles</taxon>
        <taxon>Ochrophyta</taxon>
        <taxon>PX clade</taxon>
        <taxon>Xanthophyceae</taxon>
        <taxon>Tribonematales</taxon>
        <taxon>Tribonemataceae</taxon>
        <taxon>Tribonema</taxon>
    </lineage>
</organism>
<name>A0A835ZFP7_9STRA</name>
<evidence type="ECO:0000256" key="2">
    <source>
        <dbReference type="SAM" id="MobiDB-lite"/>
    </source>
</evidence>
<feature type="binding site" evidence="1">
    <location>
        <position position="382"/>
    </location>
    <ligand>
        <name>Mg(2+)</name>
        <dbReference type="ChEBI" id="CHEBI:18420"/>
        <label>1</label>
    </ligand>
</feature>
<dbReference type="InterPro" id="IPR005502">
    <property type="entry name" value="Ribosyl_crysJ1"/>
</dbReference>
<dbReference type="AlphaFoldDB" id="A0A835ZFP7"/>
<dbReference type="OrthoDB" id="547734at2759"/>
<feature type="region of interest" description="Disordered" evidence="2">
    <location>
        <begin position="1"/>
        <end position="33"/>
    </location>
</feature>
<feature type="binding site" evidence="1">
    <location>
        <position position="379"/>
    </location>
    <ligand>
        <name>Mg(2+)</name>
        <dbReference type="ChEBI" id="CHEBI:18420"/>
        <label>1</label>
    </ligand>
</feature>
<dbReference type="InterPro" id="IPR050792">
    <property type="entry name" value="ADP-ribosylglycohydrolase"/>
</dbReference>
<dbReference type="SUPFAM" id="SSF101478">
    <property type="entry name" value="ADP-ribosylglycohydrolase"/>
    <property type="match status" value="1"/>
</dbReference>
<dbReference type="Gene3D" id="1.10.4080.10">
    <property type="entry name" value="ADP-ribosylation/Crystallin J1"/>
    <property type="match status" value="1"/>
</dbReference>
<evidence type="ECO:0000313" key="4">
    <source>
        <dbReference type="Proteomes" id="UP000664859"/>
    </source>
</evidence>
<evidence type="ECO:0000313" key="3">
    <source>
        <dbReference type="EMBL" id="KAG5192921.1"/>
    </source>
</evidence>
<dbReference type="PANTHER" id="PTHR16222:SF17">
    <property type="entry name" value="SELENOPROTEIN J"/>
    <property type="match status" value="1"/>
</dbReference>
<dbReference type="PANTHER" id="PTHR16222">
    <property type="entry name" value="ADP-RIBOSYLGLYCOHYDROLASE"/>
    <property type="match status" value="1"/>
</dbReference>
<dbReference type="EMBL" id="JAFCMP010000001">
    <property type="protein sequence ID" value="KAG5192921.1"/>
    <property type="molecule type" value="Genomic_DNA"/>
</dbReference>
<gene>
    <name evidence="3" type="ORF">JKP88DRAFT_234</name>
</gene>
<dbReference type="GO" id="GO:0046872">
    <property type="term" value="F:metal ion binding"/>
    <property type="evidence" value="ECO:0007669"/>
    <property type="project" value="UniProtKB-KW"/>
</dbReference>
<accession>A0A835ZFP7</accession>
<dbReference type="InterPro" id="IPR036705">
    <property type="entry name" value="Ribosyl_crysJ1_sf"/>
</dbReference>
<dbReference type="Pfam" id="PF03747">
    <property type="entry name" value="ADP_ribosyl_GH"/>
    <property type="match status" value="1"/>
</dbReference>
<keyword evidence="1" id="KW-0479">Metal-binding</keyword>
<comment type="cofactor">
    <cofactor evidence="1">
        <name>Mg(2+)</name>
        <dbReference type="ChEBI" id="CHEBI:18420"/>
    </cofactor>
    <text evidence="1">Binds 2 magnesium ions per subunit.</text>
</comment>
<protein>
    <submittedName>
        <fullName evidence="3">ADP-ribosylation/Crystallin J1</fullName>
    </submittedName>
</protein>
<dbReference type="Proteomes" id="UP000664859">
    <property type="component" value="Unassembled WGS sequence"/>
</dbReference>
<evidence type="ECO:0000256" key="1">
    <source>
        <dbReference type="PIRSR" id="PIRSR605502-1"/>
    </source>
</evidence>